<evidence type="ECO:0000313" key="6">
    <source>
        <dbReference type="Proteomes" id="UP000281170"/>
    </source>
</evidence>
<gene>
    <name evidence="3" type="primary">fimV</name>
    <name evidence="3" type="ORF">Lade_0613</name>
    <name evidence="4" type="ORF">NCTC12735_01928</name>
</gene>
<dbReference type="InterPro" id="IPR057840">
    <property type="entry name" value="FimV_N"/>
</dbReference>
<dbReference type="InterPro" id="IPR020012">
    <property type="entry name" value="LysM_FimV"/>
</dbReference>
<evidence type="ECO:0000256" key="1">
    <source>
        <dbReference type="SAM" id="MobiDB-lite"/>
    </source>
</evidence>
<reference evidence="4 6" key="2">
    <citation type="submission" date="2018-12" db="EMBL/GenBank/DDBJ databases">
        <authorList>
            <consortium name="Pathogen Informatics"/>
        </authorList>
    </citation>
    <scope>NUCLEOTIDE SEQUENCE [LARGE SCALE GENOMIC DNA]</scope>
    <source>
        <strain evidence="4 6">NCTC12735</strain>
        <plasmid evidence="6">29</plasmid>
    </source>
</reference>
<feature type="compositionally biased region" description="Basic and acidic residues" evidence="1">
    <location>
        <begin position="686"/>
        <end position="697"/>
    </location>
</feature>
<reference evidence="3 5" key="1">
    <citation type="submission" date="2015-11" db="EMBL/GenBank/DDBJ databases">
        <title>Identification of large and diverse effector repertoires of 38 Legionella species.</title>
        <authorList>
            <person name="Burstein D."/>
            <person name="Amaro F."/>
            <person name="Zusman T."/>
            <person name="Lifshitz Z."/>
            <person name="Cohen O."/>
            <person name="Gilbert J.A."/>
            <person name="Pupko T."/>
            <person name="Shuman H.A."/>
            <person name="Segal G."/>
        </authorList>
    </citation>
    <scope>NUCLEOTIDE SEQUENCE [LARGE SCALE GENOMIC DNA]</scope>
    <source>
        <strain evidence="3 5">1762-AUS-E</strain>
    </source>
</reference>
<geneLocation type="plasmid" evidence="4 6">
    <name>29</name>
</geneLocation>
<dbReference type="InterPro" id="IPR038440">
    <property type="entry name" value="FimV_C_sf"/>
</dbReference>
<dbReference type="OrthoDB" id="5298707at2"/>
<dbReference type="RefSeq" id="WP_058461675.1">
    <property type="nucleotide sequence ID" value="NZ_CAAAHS010000004.1"/>
</dbReference>
<organism evidence="3 5">
    <name type="scientific">Legionella adelaidensis</name>
    <dbReference type="NCBI Taxonomy" id="45056"/>
    <lineage>
        <taxon>Bacteria</taxon>
        <taxon>Pseudomonadati</taxon>
        <taxon>Pseudomonadota</taxon>
        <taxon>Gammaproteobacteria</taxon>
        <taxon>Legionellales</taxon>
        <taxon>Legionellaceae</taxon>
        <taxon>Legionella</taxon>
    </lineage>
</organism>
<name>A0A0W0R4G6_9GAMM</name>
<dbReference type="NCBIfam" id="TIGR03505">
    <property type="entry name" value="FimV_core"/>
    <property type="match status" value="1"/>
</dbReference>
<dbReference type="Proteomes" id="UP000281170">
    <property type="component" value="Plasmid 29"/>
</dbReference>
<dbReference type="KEGG" id="ladl:NCTC12735_01928"/>
<sequence>MKKKFIPYLFSLTFSYYSYSMGLGDIKIHSFLDQPLEAEIELIDVGSMPLTSIKASIASVEEFEKMSMDRSYVLEYLNLAVVKKPNGKLVIQINSSQRITEPYIQLLIDLAWPNGQVYRAYTVLLDPPNYKLIILKKRLESVAKKPRFKMSTHQSGMMEKETITHVGSSQEGLESHGPMTYGPTVENESIWQIAQRYKTDDIILQQVILSIVGRNPQAFSEGNLNGLKPGQTLAIPGSSEMSKIPAKLAKMEVYEQDNAWQAKRSIHHVLQPPYFESQVTSAEPIDDESPLGYVESFSKLPPVPLFTKGAPVTPIITTLPASLLSAQNFLMGNNESATLQKAKDELAIAGTALQSVREANILLNEQIHLMQTENKRLQSQLRQRDRTIAQLQKDILLIKQRQGLAGQGSATPTYESESMWPWFLLLLLTLGAVGGLGYWRYWVRPKEEEPNEKDLLVVPIVENKNTSETLVKEEAIPPTVVSSTASPEREPEEIIEQARAEETDEIKTEDSSIDFVPEPVIAIEEIEEPKESIIASEDVGELEKGDSTRDIISPERVITTEEIDDSNDSITSSEGAAEINTDDRSLDFVPEPIIGAEKIEKAEDEKDNSVEFEPGIIVTEKEVVKEKEPPAQDNIVEFSPVNVDTEPAKDKPAKSYKALDTLLDLARTYISMADIEAAKQSLQEVLEHGNEKQKQEAQDLLDSINKK</sequence>
<evidence type="ECO:0000313" key="4">
    <source>
        <dbReference type="EMBL" id="VEH86279.1"/>
    </source>
</evidence>
<dbReference type="Proteomes" id="UP000054859">
    <property type="component" value="Unassembled WGS sequence"/>
</dbReference>
<keyword evidence="3" id="KW-0472">Membrane</keyword>
<keyword evidence="4" id="KW-0614">Plasmid</keyword>
<accession>A0A0W0R4G6</accession>
<dbReference type="Gene3D" id="1.20.58.2200">
    <property type="match status" value="1"/>
</dbReference>
<dbReference type="STRING" id="45056.Lade_0613"/>
<protein>
    <submittedName>
        <fullName evidence="3">Transmembrane Tfp pilus assembly protein FimV</fullName>
    </submittedName>
</protein>
<keyword evidence="3" id="KW-0812">Transmembrane</keyword>
<proteinExistence type="predicted"/>
<dbReference type="Pfam" id="PF25800">
    <property type="entry name" value="FimV_N"/>
    <property type="match status" value="1"/>
</dbReference>
<feature type="region of interest" description="Disordered" evidence="1">
    <location>
        <begin position="686"/>
        <end position="707"/>
    </location>
</feature>
<dbReference type="InterPro" id="IPR020011">
    <property type="entry name" value="FimV_C"/>
</dbReference>
<evidence type="ECO:0000313" key="3">
    <source>
        <dbReference type="EMBL" id="KTC65955.1"/>
    </source>
</evidence>
<dbReference type="EMBL" id="LR134438">
    <property type="protein sequence ID" value="VEH86279.1"/>
    <property type="molecule type" value="Genomic_DNA"/>
</dbReference>
<dbReference type="EMBL" id="LNKA01000001">
    <property type="protein sequence ID" value="KTC65955.1"/>
    <property type="molecule type" value="Genomic_DNA"/>
</dbReference>
<evidence type="ECO:0000313" key="5">
    <source>
        <dbReference type="Proteomes" id="UP000054859"/>
    </source>
</evidence>
<feature type="domain" description="FimV N-terminal" evidence="2">
    <location>
        <begin position="21"/>
        <end position="128"/>
    </location>
</feature>
<dbReference type="NCBIfam" id="TIGR03504">
    <property type="entry name" value="FimV_Cterm"/>
    <property type="match status" value="1"/>
</dbReference>
<keyword evidence="5" id="KW-1185">Reference proteome</keyword>
<evidence type="ECO:0000259" key="2">
    <source>
        <dbReference type="Pfam" id="PF25800"/>
    </source>
</evidence>
<feature type="region of interest" description="Disordered" evidence="1">
    <location>
        <begin position="557"/>
        <end position="586"/>
    </location>
</feature>
<dbReference type="AlphaFoldDB" id="A0A0W0R4G6"/>
<dbReference type="PATRIC" id="fig|45056.6.peg.635"/>